<evidence type="ECO:0000256" key="1">
    <source>
        <dbReference type="ARBA" id="ARBA00022603"/>
    </source>
</evidence>
<dbReference type="GO" id="GO:0016279">
    <property type="term" value="F:protein-lysine N-methyltransferase activity"/>
    <property type="evidence" value="ECO:0007669"/>
    <property type="project" value="TreeGrafter"/>
</dbReference>
<keyword evidence="1 7" id="KW-0489">Methyltransferase</keyword>
<dbReference type="InterPro" id="IPR036464">
    <property type="entry name" value="Rubisco_LSMT_subst-bd_sf"/>
</dbReference>
<dbReference type="KEGG" id="acan:ACA1_332350"/>
<sequence length="400" mass="45749">MNQEGELLAEVPARFILHSRNERVCHAADLRKALAAHPRVASHRHMLAAVLWLLESVNCAQSFWQPYLSELPDAVATVDRWNQEELAEVGHTLMLYEMVEYKKKKIAADYAAILLPFLQENTQLFGGSIPSEEEYRRALSLVYSRTFDFSELIGEHVFIPFVDFLNHSINDTGKAACTYSYNHDKDCFELLAGADYDEGEEVFISYGEKTSSQLLASYGFMYENNAEDTVDITASLFSLSPPHSTSTSTSTSSSSSSTRRSPPSLKQLTLEDLFFSLKTDQHTGQPFLHASLLNFIRIQHLSTEQKACFLTQDLGQRHDLVRSHIIFDDQNEAETNRFLLSALERMLKAFPTTIEEDEHLLATCEDLTSGKRWAIRYRKEEKRLLRDYIRAYRRYVGMDS</sequence>
<dbReference type="InterPro" id="IPR015353">
    <property type="entry name" value="Rubisco_LSMT_subst-bd"/>
</dbReference>
<dbReference type="AlphaFoldDB" id="L8GKZ3"/>
<dbReference type="Gene3D" id="3.90.1410.10">
    <property type="entry name" value="set domain protein methyltransferase, domain 1"/>
    <property type="match status" value="1"/>
</dbReference>
<dbReference type="SUPFAM" id="SSF81822">
    <property type="entry name" value="RuBisCo LSMT C-terminal, substrate-binding domain"/>
    <property type="match status" value="1"/>
</dbReference>
<dbReference type="GO" id="GO:0032259">
    <property type="term" value="P:methylation"/>
    <property type="evidence" value="ECO:0007669"/>
    <property type="project" value="UniProtKB-KW"/>
</dbReference>
<dbReference type="InterPro" id="IPR050600">
    <property type="entry name" value="SETD3_SETD6_MTase"/>
</dbReference>
<evidence type="ECO:0000256" key="4">
    <source>
        <dbReference type="SAM" id="MobiDB-lite"/>
    </source>
</evidence>
<evidence type="ECO:0000313" key="8">
    <source>
        <dbReference type="Proteomes" id="UP000011083"/>
    </source>
</evidence>
<dbReference type="OMA" id="NERVCHA"/>
<dbReference type="InterPro" id="IPR001214">
    <property type="entry name" value="SET_dom"/>
</dbReference>
<feature type="domain" description="SET" evidence="5">
    <location>
        <begin position="66"/>
        <end position="207"/>
    </location>
</feature>
<gene>
    <name evidence="7" type="ORF">ACA1_332350</name>
</gene>
<dbReference type="Pfam" id="PF00856">
    <property type="entry name" value="SET"/>
    <property type="match status" value="1"/>
</dbReference>
<protein>
    <submittedName>
        <fullName evidence="7">[Ribulose-bisphosphate-carboxylase]-lysine N-methyltransferase</fullName>
    </submittedName>
</protein>
<name>L8GKZ3_ACACF</name>
<dbReference type="Proteomes" id="UP000011083">
    <property type="component" value="Unassembled WGS sequence"/>
</dbReference>
<dbReference type="Pfam" id="PF09273">
    <property type="entry name" value="Rubis-subs-bind"/>
    <property type="match status" value="1"/>
</dbReference>
<evidence type="ECO:0000313" key="7">
    <source>
        <dbReference type="EMBL" id="ELR13682.1"/>
    </source>
</evidence>
<accession>L8GKZ3</accession>
<evidence type="ECO:0000259" key="6">
    <source>
        <dbReference type="Pfam" id="PF09273"/>
    </source>
</evidence>
<dbReference type="InterPro" id="IPR046341">
    <property type="entry name" value="SET_dom_sf"/>
</dbReference>
<evidence type="ECO:0000256" key="3">
    <source>
        <dbReference type="ARBA" id="ARBA00022691"/>
    </source>
</evidence>
<proteinExistence type="predicted"/>
<dbReference type="GeneID" id="14914247"/>
<dbReference type="VEuPathDB" id="AmoebaDB:ACA1_332350"/>
<dbReference type="GO" id="GO:0005634">
    <property type="term" value="C:nucleus"/>
    <property type="evidence" value="ECO:0007669"/>
    <property type="project" value="TreeGrafter"/>
</dbReference>
<keyword evidence="3" id="KW-0949">S-adenosyl-L-methionine</keyword>
<feature type="domain" description="Rubisco LSMT substrate-binding" evidence="6">
    <location>
        <begin position="280"/>
        <end position="385"/>
    </location>
</feature>
<organism evidence="7 8">
    <name type="scientific">Acanthamoeba castellanii (strain ATCC 30010 / Neff)</name>
    <dbReference type="NCBI Taxonomy" id="1257118"/>
    <lineage>
        <taxon>Eukaryota</taxon>
        <taxon>Amoebozoa</taxon>
        <taxon>Discosea</taxon>
        <taxon>Longamoebia</taxon>
        <taxon>Centramoebida</taxon>
        <taxon>Acanthamoebidae</taxon>
        <taxon>Acanthamoeba</taxon>
    </lineage>
</organism>
<feature type="region of interest" description="Disordered" evidence="4">
    <location>
        <begin position="243"/>
        <end position="264"/>
    </location>
</feature>
<dbReference type="Gene3D" id="3.90.1420.10">
    <property type="entry name" value="Rubisco LSMT, substrate-binding domain"/>
    <property type="match status" value="1"/>
</dbReference>
<dbReference type="CDD" id="cd10527">
    <property type="entry name" value="SET_LSMT"/>
    <property type="match status" value="1"/>
</dbReference>
<evidence type="ECO:0000256" key="2">
    <source>
        <dbReference type="ARBA" id="ARBA00022679"/>
    </source>
</evidence>
<evidence type="ECO:0000259" key="5">
    <source>
        <dbReference type="Pfam" id="PF00856"/>
    </source>
</evidence>
<keyword evidence="2 7" id="KW-0808">Transferase</keyword>
<dbReference type="EMBL" id="KB008086">
    <property type="protein sequence ID" value="ELR13682.1"/>
    <property type="molecule type" value="Genomic_DNA"/>
</dbReference>
<dbReference type="PANTHER" id="PTHR13271">
    <property type="entry name" value="UNCHARACTERIZED PUTATIVE METHYLTRANSFERASE"/>
    <property type="match status" value="1"/>
</dbReference>
<dbReference type="PANTHER" id="PTHR13271:SF34">
    <property type="entry name" value="N-LYSINE METHYLTRANSFERASE SETD6"/>
    <property type="match status" value="1"/>
</dbReference>
<keyword evidence="8" id="KW-1185">Reference proteome</keyword>
<reference evidence="7 8" key="1">
    <citation type="journal article" date="2013" name="Genome Biol.">
        <title>Genome of Acanthamoeba castellanii highlights extensive lateral gene transfer and early evolution of tyrosine kinase signaling.</title>
        <authorList>
            <person name="Clarke M."/>
            <person name="Lohan A.J."/>
            <person name="Liu B."/>
            <person name="Lagkouvardos I."/>
            <person name="Roy S."/>
            <person name="Zafar N."/>
            <person name="Bertelli C."/>
            <person name="Schilde C."/>
            <person name="Kianianmomeni A."/>
            <person name="Burglin T.R."/>
            <person name="Frech C."/>
            <person name="Turcotte B."/>
            <person name="Kopec K.O."/>
            <person name="Synnott J.M."/>
            <person name="Choo C."/>
            <person name="Paponov I."/>
            <person name="Finkler A."/>
            <person name="Soon Heng Tan C."/>
            <person name="Hutchins A.P."/>
            <person name="Weinmeier T."/>
            <person name="Rattei T."/>
            <person name="Chu J.S."/>
            <person name="Gimenez G."/>
            <person name="Irimia M."/>
            <person name="Rigden D.J."/>
            <person name="Fitzpatrick D.A."/>
            <person name="Lorenzo-Morales J."/>
            <person name="Bateman A."/>
            <person name="Chiu C.H."/>
            <person name="Tang P."/>
            <person name="Hegemann P."/>
            <person name="Fromm H."/>
            <person name="Raoult D."/>
            <person name="Greub G."/>
            <person name="Miranda-Saavedra D."/>
            <person name="Chen N."/>
            <person name="Nash P."/>
            <person name="Ginger M.L."/>
            <person name="Horn M."/>
            <person name="Schaap P."/>
            <person name="Caler L."/>
            <person name="Loftus B."/>
        </authorList>
    </citation>
    <scope>NUCLEOTIDE SEQUENCE [LARGE SCALE GENOMIC DNA]</scope>
    <source>
        <strain evidence="7 8">Neff</strain>
    </source>
</reference>
<dbReference type="RefSeq" id="XP_004335695.1">
    <property type="nucleotide sequence ID" value="XM_004335647.1"/>
</dbReference>
<dbReference type="OrthoDB" id="341421at2759"/>
<dbReference type="SUPFAM" id="SSF82199">
    <property type="entry name" value="SET domain"/>
    <property type="match status" value="1"/>
</dbReference>